<dbReference type="Proteomes" id="UP000808372">
    <property type="component" value="Chromosome 31"/>
</dbReference>
<dbReference type="OrthoDB" id="8932586at2759"/>
<feature type="compositionally biased region" description="Low complexity" evidence="1">
    <location>
        <begin position="63"/>
        <end position="73"/>
    </location>
</feature>
<evidence type="ECO:0000313" key="3">
    <source>
        <dbReference type="RefSeq" id="XP_038827139.1"/>
    </source>
</evidence>
<keyword evidence="2" id="KW-1185">Reference proteome</keyword>
<dbReference type="RefSeq" id="XP_038827139.1">
    <property type="nucleotide sequence ID" value="XM_038971211.1"/>
</dbReference>
<sequence length="538" mass="57932">MPPCEDQSLSLSVEKEFSPVIPQGPSGCRSQKAAAMLACLQRRQQNLSSQRLVCTPKILDAPQQQQQQQQQQQPSTRKSELSSMNGPRYPSPAELDAFAQKTASSPLSIKIFPSNIRVPQHKQLNRTVNGLDTTCTQHYSPYSGAYQGLLGVVKASVSVVKGVLKNSEGKRTKHSPAQTAAAPYNLFCNNRHGQQKSYRIGSCKPHDGPNVSVPSNIIGAASVIPTPVEQTLAPQSDLDVQSLLRQINRHTHSQALQHGGGAQPSPSLQAVAAVACSDSGFTLGVAPQSSLAYSGAVLPTQSADMAKAGYLDRVDYSTWQHKQQQQHYQHGALRIYNNARMGSGGGAVVSRSPENCLPLACSAQLSYRPHPLSAGTNGAGAGIGQDRVSSSPLNCAAMHGEFSVGQYFAPPWNSVLVTPDSDCYNPQELLPGSSIVRPRDMGLSHPHPNHHPNRQLHPHPQAYATDQSLGLCFGLPSTSLCHASVLSSSLQSLECLISEIHPPCIKERMLGRGYEAVGMPQLLDHNLQHTHIQLPVFR</sequence>
<dbReference type="PANTHER" id="PTHR16070:SF2">
    <property type="entry name" value="PROTEIN FAM222A"/>
    <property type="match status" value="1"/>
</dbReference>
<reference evidence="3" key="1">
    <citation type="submission" date="2025-08" db="UniProtKB">
        <authorList>
            <consortium name="RefSeq"/>
        </authorList>
    </citation>
    <scope>IDENTIFICATION</scope>
    <source>
        <tissue evidence="3">White muscle</tissue>
    </source>
</reference>
<gene>
    <name evidence="3" type="primary">LOC120026368</name>
</gene>
<dbReference type="GeneID" id="120026368"/>
<organism evidence="2 3">
    <name type="scientific">Salvelinus namaycush</name>
    <name type="common">Lake trout</name>
    <name type="synonym">Salmo namaycush</name>
    <dbReference type="NCBI Taxonomy" id="8040"/>
    <lineage>
        <taxon>Eukaryota</taxon>
        <taxon>Metazoa</taxon>
        <taxon>Chordata</taxon>
        <taxon>Craniata</taxon>
        <taxon>Vertebrata</taxon>
        <taxon>Euteleostomi</taxon>
        <taxon>Actinopterygii</taxon>
        <taxon>Neopterygii</taxon>
        <taxon>Teleostei</taxon>
        <taxon>Protacanthopterygii</taxon>
        <taxon>Salmoniformes</taxon>
        <taxon>Salmonidae</taxon>
        <taxon>Salmoninae</taxon>
        <taxon>Salvelinus</taxon>
    </lineage>
</organism>
<accession>A0A8U0TS06</accession>
<protein>
    <submittedName>
        <fullName evidence="3">Protein FAM222A-like isoform X1</fullName>
    </submittedName>
</protein>
<dbReference type="Pfam" id="PF15258">
    <property type="entry name" value="FAM222A"/>
    <property type="match status" value="1"/>
</dbReference>
<dbReference type="PANTHER" id="PTHR16070">
    <property type="entry name" value="PROTEIN FAM222A-RELATED"/>
    <property type="match status" value="1"/>
</dbReference>
<evidence type="ECO:0000313" key="2">
    <source>
        <dbReference type="Proteomes" id="UP000808372"/>
    </source>
</evidence>
<name>A0A8U0TS06_SALNM</name>
<proteinExistence type="predicted"/>
<dbReference type="AlphaFoldDB" id="A0A8U0TS06"/>
<dbReference type="KEGG" id="snh:120026368"/>
<feature type="region of interest" description="Disordered" evidence="1">
    <location>
        <begin position="61"/>
        <end position="93"/>
    </location>
</feature>
<evidence type="ECO:0000256" key="1">
    <source>
        <dbReference type="SAM" id="MobiDB-lite"/>
    </source>
</evidence>
<dbReference type="InterPro" id="IPR029340">
    <property type="entry name" value="FAM222"/>
</dbReference>